<dbReference type="InterPro" id="IPR008250">
    <property type="entry name" value="ATPase_P-typ_transduc_dom_A_sf"/>
</dbReference>
<keyword evidence="2 13" id="KW-0813">Transport</keyword>
<dbReference type="Gene3D" id="3.40.1110.10">
    <property type="entry name" value="Calcium-transporting ATPase, cytoplasmic domain N"/>
    <property type="match status" value="1"/>
</dbReference>
<dbReference type="InterPro" id="IPR023299">
    <property type="entry name" value="ATPase_P-typ_cyto_dom_N"/>
</dbReference>
<dbReference type="Pfam" id="PF00122">
    <property type="entry name" value="E1-E2_ATPase"/>
    <property type="match status" value="1"/>
</dbReference>
<dbReference type="EC" id="7.2.2.10" evidence="13"/>
<evidence type="ECO:0000313" key="19">
    <source>
        <dbReference type="Proteomes" id="UP000663882"/>
    </source>
</evidence>
<dbReference type="Proteomes" id="UP000663882">
    <property type="component" value="Unassembled WGS sequence"/>
</dbReference>
<evidence type="ECO:0000256" key="1">
    <source>
        <dbReference type="ARBA" id="ARBA00004127"/>
    </source>
</evidence>
<feature type="transmembrane region" description="Helical" evidence="13">
    <location>
        <begin position="313"/>
        <end position="332"/>
    </location>
</feature>
<dbReference type="NCBIfam" id="TIGR01517">
    <property type="entry name" value="ATPase-IIB_Ca"/>
    <property type="match status" value="1"/>
</dbReference>
<dbReference type="GO" id="GO:0016887">
    <property type="term" value="F:ATP hydrolysis activity"/>
    <property type="evidence" value="ECO:0007669"/>
    <property type="project" value="InterPro"/>
</dbReference>
<proteinExistence type="inferred from homology"/>
<comment type="function">
    <text evidence="13">Catalyzes the hydrolysis of ATP coupled with the transport of calcium.</text>
</comment>
<evidence type="ECO:0000256" key="2">
    <source>
        <dbReference type="ARBA" id="ARBA00022448"/>
    </source>
</evidence>
<dbReference type="InterPro" id="IPR004014">
    <property type="entry name" value="ATPase_P-typ_cation-transptr_N"/>
</dbReference>
<comment type="caution">
    <text evidence="13">Lacks conserved residue(s) required for the propagation of feature annotation.</text>
</comment>
<protein>
    <recommendedName>
        <fullName evidence="13">Calcium-transporting ATPase</fullName>
        <ecNumber evidence="13">7.2.2.10</ecNumber>
    </recommendedName>
</protein>
<evidence type="ECO:0000256" key="14">
    <source>
        <dbReference type="SAM" id="MobiDB-lite"/>
    </source>
</evidence>
<dbReference type="Pfam" id="PF13246">
    <property type="entry name" value="Cation_ATPase"/>
    <property type="match status" value="1"/>
</dbReference>
<dbReference type="InterPro" id="IPR023298">
    <property type="entry name" value="ATPase_P-typ_TM_dom_sf"/>
</dbReference>
<dbReference type="PRINTS" id="PR00119">
    <property type="entry name" value="CATATPASE"/>
</dbReference>
<feature type="compositionally biased region" description="Basic and acidic residues" evidence="14">
    <location>
        <begin position="1034"/>
        <end position="1043"/>
    </location>
</feature>
<keyword evidence="3 13" id="KW-0109">Calcium transport</keyword>
<dbReference type="GO" id="GO:0051480">
    <property type="term" value="P:regulation of cytosolic calcium ion concentration"/>
    <property type="evidence" value="ECO:0007669"/>
    <property type="project" value="TreeGrafter"/>
</dbReference>
<dbReference type="GO" id="GO:0005388">
    <property type="term" value="F:P-type calcium transporter activity"/>
    <property type="evidence" value="ECO:0007669"/>
    <property type="project" value="UniProtKB-EC"/>
</dbReference>
<sequence length="1043" mass="117113">MATKKKSTDDHNDSSEDARHAFGISIQELETLMRTRGHEGVKELNETYGGLNGIGRKLKTNLINGLSGDNNDLSARIAAFGRNKIPPKPPRTILRLVLDALLDVRFVRPIIFAGILFALSFYYPSGDTFEPEGKPTEANVAWIEYIVVGDICQIKYGDLLPVDGVVVQSNDLKVDESSLTGEIDLIKKDESEDPFLLSGTHIMEGNGKMLVLAVGEHSQMGIIKKLLGAPKEENNDNNKQNTTTDADVSKRQVKLESTTADAAVNNQDTTKLQEIIPDNTNQANNDDDPDRFKFEERPSLQAKLTELANQITYAGRRIFILIILVLLVPFVIEEFIQRHEWNNKFCSRVVGYLITGITVFVVSVPDSLPLAATISLAYTVKKMMKDNNLVRHLDACETIGNITTICFDKTGILTTNCMTVAQVYAGEKHWKNVENSTKEIIIPANTKEFIIEGISVNTNYSSKILPSTEQETLSKQVGNKSECSLLGFVDALDGNYDEIRTRYPEEKFIYVYKFNSIRKNMSTIIRRSDSTVRMYTKGTAEIILKKCNTILNRNGEIIPFSTIDYDHLIQTVIEPMASDGLRTICLAYRDFSPNRLPDWNDETNVVDQLTCICICGIENSIRPEVPNVIAKCRNAGITVRMITGDNINTARSTALKCGIILHNDNALVLESKEFNRRIRSKSDGEVEQNLFDRIWPYLRVLARSSPQDKYVLVRGIMASKINPTREVVAVIGDGTNDAPVLSEADVGFAMGIQGTDVVKQASDIILVDDNLNSIIKAIMWSRNLYDSIAKFLQFQLTINIVVALCVFIGACIVKDSPLRGVQLLWIYLTMNTLISLAFTTEVPTEELLKRKPYERTQPLISRTMMKEIIGHAIYQLAVMLFILLAGPKIFNIDDGRPVDSIFKPSEHFTMIFNVFVLMNLFNALNCRKVHDEKNIFHGISKNPIFYGIWIVTFIVQIVLVQYGSFTFSCVALTFQQWIWCLLFGVSVLLWNQVLNLIPVTRHMPTSSASDVYEPTLPPVELDREEQSRPGANLTKDKSFGYQE</sequence>
<evidence type="ECO:0000256" key="6">
    <source>
        <dbReference type="ARBA" id="ARBA00022741"/>
    </source>
</evidence>
<dbReference type="InterPro" id="IPR059000">
    <property type="entry name" value="ATPase_P-type_domA"/>
</dbReference>
<keyword evidence="12 13" id="KW-0472">Membrane</keyword>
<evidence type="ECO:0000256" key="11">
    <source>
        <dbReference type="ARBA" id="ARBA00023065"/>
    </source>
</evidence>
<comment type="catalytic activity">
    <reaction evidence="13">
        <text>Ca(2+)(in) + ATP + H2O = Ca(2+)(out) + ADP + phosphate + H(+)</text>
        <dbReference type="Rhea" id="RHEA:18105"/>
        <dbReference type="ChEBI" id="CHEBI:15377"/>
        <dbReference type="ChEBI" id="CHEBI:15378"/>
        <dbReference type="ChEBI" id="CHEBI:29108"/>
        <dbReference type="ChEBI" id="CHEBI:30616"/>
        <dbReference type="ChEBI" id="CHEBI:43474"/>
        <dbReference type="ChEBI" id="CHEBI:456216"/>
        <dbReference type="EC" id="7.2.2.10"/>
    </reaction>
</comment>
<dbReference type="InterPro" id="IPR036412">
    <property type="entry name" value="HAD-like_sf"/>
</dbReference>
<evidence type="ECO:0000256" key="3">
    <source>
        <dbReference type="ARBA" id="ARBA00022568"/>
    </source>
</evidence>
<comment type="similarity">
    <text evidence="13">Belongs to the cation transport ATPase (P-type) (TC 3.A.3) family.</text>
</comment>
<dbReference type="GO" id="GO:0046872">
    <property type="term" value="F:metal ion binding"/>
    <property type="evidence" value="ECO:0007669"/>
    <property type="project" value="UniProtKB-KW"/>
</dbReference>
<dbReference type="Pfam" id="PF00690">
    <property type="entry name" value="Cation_ATPase_N"/>
    <property type="match status" value="1"/>
</dbReference>
<dbReference type="Gene3D" id="1.20.1110.10">
    <property type="entry name" value="Calcium-transporting ATPase, transmembrane domain"/>
    <property type="match status" value="2"/>
</dbReference>
<evidence type="ECO:0000256" key="7">
    <source>
        <dbReference type="ARBA" id="ARBA00022837"/>
    </source>
</evidence>
<dbReference type="FunFam" id="1.20.1110.10:FF:000001">
    <property type="entry name" value="Calcium-transporting ATPase"/>
    <property type="match status" value="1"/>
</dbReference>
<evidence type="ECO:0000259" key="16">
    <source>
        <dbReference type="Pfam" id="PF00689"/>
    </source>
</evidence>
<name>A0A814UES7_9BILA</name>
<dbReference type="PRINTS" id="PR00121">
    <property type="entry name" value="NAKATPASE"/>
</dbReference>
<feature type="region of interest" description="Disordered" evidence="14">
    <location>
        <begin position="228"/>
        <end position="251"/>
    </location>
</feature>
<feature type="region of interest" description="Disordered" evidence="14">
    <location>
        <begin position="1007"/>
        <end position="1043"/>
    </location>
</feature>
<comment type="subcellular location">
    <subcellularLocation>
        <location evidence="1">Endomembrane system</location>
        <topology evidence="1">Multi-pass membrane protein</topology>
    </subcellularLocation>
    <subcellularLocation>
        <location evidence="13">Membrane</location>
        <topology evidence="13">Multi-pass membrane protein</topology>
    </subcellularLocation>
</comment>
<dbReference type="Pfam" id="PF00689">
    <property type="entry name" value="Cation_ATPase_C"/>
    <property type="match status" value="1"/>
</dbReference>
<feature type="transmembrane region" description="Helical" evidence="13">
    <location>
        <begin position="791"/>
        <end position="812"/>
    </location>
</feature>
<comment type="caution">
    <text evidence="18">The sequence shown here is derived from an EMBL/GenBank/DDBJ whole genome shotgun (WGS) entry which is preliminary data.</text>
</comment>
<dbReference type="SUPFAM" id="SSF81665">
    <property type="entry name" value="Calcium ATPase, transmembrane domain M"/>
    <property type="match status" value="1"/>
</dbReference>
<evidence type="ECO:0000256" key="10">
    <source>
        <dbReference type="ARBA" id="ARBA00022989"/>
    </source>
</evidence>
<feature type="transmembrane region" description="Helical" evidence="13">
    <location>
        <begin position="868"/>
        <end position="887"/>
    </location>
</feature>
<feature type="transmembrane region" description="Helical" evidence="13">
    <location>
        <begin position="824"/>
        <end position="848"/>
    </location>
</feature>
<feature type="transmembrane region" description="Helical" evidence="13">
    <location>
        <begin position="976"/>
        <end position="997"/>
    </location>
</feature>
<feature type="domain" description="Cation-transporting P-type ATPase N-terminal" evidence="17">
    <location>
        <begin position="49"/>
        <end position="104"/>
    </location>
</feature>
<dbReference type="SUPFAM" id="SSF56784">
    <property type="entry name" value="HAD-like"/>
    <property type="match status" value="1"/>
</dbReference>
<dbReference type="PANTHER" id="PTHR24093:SF369">
    <property type="entry name" value="CALCIUM-TRANSPORTING ATPASE"/>
    <property type="match status" value="1"/>
</dbReference>
<dbReference type="PANTHER" id="PTHR24093">
    <property type="entry name" value="CATION TRANSPORTING ATPASE"/>
    <property type="match status" value="1"/>
</dbReference>
<dbReference type="EMBL" id="CAJNOO010001600">
    <property type="protein sequence ID" value="CAF1175833.1"/>
    <property type="molecule type" value="Genomic_DNA"/>
</dbReference>
<dbReference type="SUPFAM" id="SSF81660">
    <property type="entry name" value="Metal cation-transporting ATPase, ATP-binding domain N"/>
    <property type="match status" value="1"/>
</dbReference>
<keyword evidence="4 13" id="KW-0812">Transmembrane</keyword>
<keyword evidence="11 13" id="KW-0406">Ion transport</keyword>
<dbReference type="GO" id="GO:0012505">
    <property type="term" value="C:endomembrane system"/>
    <property type="evidence" value="ECO:0007669"/>
    <property type="project" value="UniProtKB-SubCell"/>
</dbReference>
<evidence type="ECO:0000256" key="12">
    <source>
        <dbReference type="ARBA" id="ARBA00023136"/>
    </source>
</evidence>
<reference evidence="18" key="1">
    <citation type="submission" date="2021-02" db="EMBL/GenBank/DDBJ databases">
        <authorList>
            <person name="Nowell W R."/>
        </authorList>
    </citation>
    <scope>NUCLEOTIDE SEQUENCE</scope>
</reference>
<keyword evidence="5" id="KW-0479">Metal-binding</keyword>
<evidence type="ECO:0000259" key="17">
    <source>
        <dbReference type="Pfam" id="PF00690"/>
    </source>
</evidence>
<evidence type="ECO:0000313" key="18">
    <source>
        <dbReference type="EMBL" id="CAF1175833.1"/>
    </source>
</evidence>
<evidence type="ECO:0000256" key="13">
    <source>
        <dbReference type="RuleBase" id="RU361146"/>
    </source>
</evidence>
<feature type="compositionally biased region" description="Low complexity" evidence="14">
    <location>
        <begin position="237"/>
        <end position="246"/>
    </location>
</feature>
<keyword evidence="9" id="KW-0460">Magnesium</keyword>
<dbReference type="Gene3D" id="2.70.150.10">
    <property type="entry name" value="Calcium-transporting ATPase, cytoplasmic transduction domain A"/>
    <property type="match status" value="1"/>
</dbReference>
<dbReference type="InterPro" id="IPR006068">
    <property type="entry name" value="ATPase_P-typ_cation-transptr_C"/>
</dbReference>
<organism evidence="18 19">
    <name type="scientific">Rotaria sordida</name>
    <dbReference type="NCBI Taxonomy" id="392033"/>
    <lineage>
        <taxon>Eukaryota</taxon>
        <taxon>Metazoa</taxon>
        <taxon>Spiralia</taxon>
        <taxon>Gnathifera</taxon>
        <taxon>Rotifera</taxon>
        <taxon>Eurotatoria</taxon>
        <taxon>Bdelloidea</taxon>
        <taxon>Philodinida</taxon>
        <taxon>Philodinidae</taxon>
        <taxon>Rotaria</taxon>
    </lineage>
</organism>
<accession>A0A814UES7</accession>
<feature type="transmembrane region" description="Helical" evidence="13">
    <location>
        <begin position="907"/>
        <end position="924"/>
    </location>
</feature>
<feature type="domain" description="P-type ATPase A" evidence="15">
    <location>
        <begin position="143"/>
        <end position="226"/>
    </location>
</feature>
<feature type="domain" description="Cation-transporting P-type ATPase C-terminal" evidence="16">
    <location>
        <begin position="816"/>
        <end position="996"/>
    </location>
</feature>
<dbReference type="GO" id="GO:0005524">
    <property type="term" value="F:ATP binding"/>
    <property type="evidence" value="ECO:0007669"/>
    <property type="project" value="UniProtKB-KW"/>
</dbReference>
<dbReference type="GO" id="GO:0005886">
    <property type="term" value="C:plasma membrane"/>
    <property type="evidence" value="ECO:0007669"/>
    <property type="project" value="TreeGrafter"/>
</dbReference>
<dbReference type="SUPFAM" id="SSF81653">
    <property type="entry name" value="Calcium ATPase, transduction domain A"/>
    <property type="match status" value="1"/>
</dbReference>
<evidence type="ECO:0000259" key="15">
    <source>
        <dbReference type="Pfam" id="PF00122"/>
    </source>
</evidence>
<evidence type="ECO:0000256" key="5">
    <source>
        <dbReference type="ARBA" id="ARBA00022723"/>
    </source>
</evidence>
<dbReference type="InterPro" id="IPR006408">
    <property type="entry name" value="P-type_ATPase_IIB"/>
</dbReference>
<dbReference type="AlphaFoldDB" id="A0A814UES7"/>
<dbReference type="InterPro" id="IPR001757">
    <property type="entry name" value="P_typ_ATPase"/>
</dbReference>
<dbReference type="OrthoDB" id="3352408at2759"/>
<keyword evidence="8 13" id="KW-0067">ATP-binding</keyword>
<feature type="transmembrane region" description="Helical" evidence="13">
    <location>
        <begin position="944"/>
        <end position="964"/>
    </location>
</feature>
<gene>
    <name evidence="18" type="ORF">RFH988_LOCUS23232</name>
</gene>
<evidence type="ECO:0000256" key="4">
    <source>
        <dbReference type="ARBA" id="ARBA00022692"/>
    </source>
</evidence>
<dbReference type="Pfam" id="PF08282">
    <property type="entry name" value="Hydrolase_3"/>
    <property type="match status" value="1"/>
</dbReference>
<keyword evidence="7 13" id="KW-0106">Calcium</keyword>
<keyword evidence="6 13" id="KW-0547">Nucleotide-binding</keyword>
<evidence type="ECO:0000256" key="8">
    <source>
        <dbReference type="ARBA" id="ARBA00022840"/>
    </source>
</evidence>
<dbReference type="NCBIfam" id="TIGR01494">
    <property type="entry name" value="ATPase_P-type"/>
    <property type="match status" value="2"/>
</dbReference>
<evidence type="ECO:0000256" key="9">
    <source>
        <dbReference type="ARBA" id="ARBA00022842"/>
    </source>
</evidence>
<keyword evidence="10 13" id="KW-1133">Transmembrane helix</keyword>
<feature type="transmembrane region" description="Helical" evidence="13">
    <location>
        <begin position="352"/>
        <end position="378"/>
    </location>
</feature>